<dbReference type="RefSeq" id="WP_344911892.1">
    <property type="nucleotide sequence ID" value="NZ_BAABDL010000079.1"/>
</dbReference>
<evidence type="ECO:0000256" key="4">
    <source>
        <dbReference type="ARBA" id="ARBA00022777"/>
    </source>
</evidence>
<dbReference type="InterPro" id="IPR002139">
    <property type="entry name" value="Ribo/fructo_kinase"/>
</dbReference>
<evidence type="ECO:0000256" key="3">
    <source>
        <dbReference type="ARBA" id="ARBA00022741"/>
    </source>
</evidence>
<keyword evidence="5" id="KW-0067">ATP-binding</keyword>
<proteinExistence type="inferred from homology"/>
<sequence length="318" mass="35574">MQLDQPFQLKDAPIDVLSIGELLIDMISDSYLNLIDNNKFRAYFGGSPANICMNVNRLGAKSKLVSAVGDDVLGDFLIEHLNKQSVNTELIQRSSQSTSMVVLNKSKETPIPIFYRGSDYQIKLTDQLSKSIKQTKIIHFSSWPLSKYESRKVVYEIIKLAKQENVLIGFDPNYHSELWDNPVEGIEIMKEMIGKADIVKPSEDDAERLFGPDTAENQIDKFHQLGCPTVLMTLGKDGAIVSLDRKKTYYKTMAKQIIDTTGAGDAFWSGFYTGITLGETVEKALTIGFLASAYKLQFTGAVVELPHYRDLLVSEINV</sequence>
<keyword evidence="3" id="KW-0547">Nucleotide-binding</keyword>
<name>A0ABP7VME6_9BACI</name>
<accession>A0ABP7VME6</accession>
<evidence type="ECO:0000256" key="5">
    <source>
        <dbReference type="ARBA" id="ARBA00022840"/>
    </source>
</evidence>
<dbReference type="Gene3D" id="6.10.140.490">
    <property type="match status" value="1"/>
</dbReference>
<evidence type="ECO:0000256" key="1">
    <source>
        <dbReference type="ARBA" id="ARBA00010688"/>
    </source>
</evidence>
<keyword evidence="4 7" id="KW-0418">Kinase</keyword>
<evidence type="ECO:0000313" key="7">
    <source>
        <dbReference type="EMBL" id="GAA4070450.1"/>
    </source>
</evidence>
<dbReference type="CDD" id="cd01167">
    <property type="entry name" value="bac_FRK"/>
    <property type="match status" value="1"/>
</dbReference>
<dbReference type="Pfam" id="PF00294">
    <property type="entry name" value="PfkB"/>
    <property type="match status" value="1"/>
</dbReference>
<comment type="similarity">
    <text evidence="1">Belongs to the carbohydrate kinase PfkB family.</text>
</comment>
<dbReference type="SUPFAM" id="SSF53613">
    <property type="entry name" value="Ribokinase-like"/>
    <property type="match status" value="1"/>
</dbReference>
<comment type="caution">
    <text evidence="7">The sequence shown here is derived from an EMBL/GenBank/DDBJ whole genome shotgun (WGS) entry which is preliminary data.</text>
</comment>
<dbReference type="Gene3D" id="3.40.1620.20">
    <property type="match status" value="1"/>
</dbReference>
<dbReference type="InterPro" id="IPR029056">
    <property type="entry name" value="Ribokinase-like"/>
</dbReference>
<dbReference type="InterPro" id="IPR011611">
    <property type="entry name" value="PfkB_dom"/>
</dbReference>
<keyword evidence="2" id="KW-0808">Transferase</keyword>
<dbReference type="PANTHER" id="PTHR43085">
    <property type="entry name" value="HEXOKINASE FAMILY MEMBER"/>
    <property type="match status" value="1"/>
</dbReference>
<dbReference type="PANTHER" id="PTHR43085:SF1">
    <property type="entry name" value="PSEUDOURIDINE KINASE-RELATED"/>
    <property type="match status" value="1"/>
</dbReference>
<gene>
    <name evidence="7" type="ORF">GCM10022410_15280</name>
</gene>
<evidence type="ECO:0000313" key="8">
    <source>
        <dbReference type="Proteomes" id="UP001501734"/>
    </source>
</evidence>
<feature type="domain" description="Carbohydrate kinase PfkB" evidence="6">
    <location>
        <begin position="15"/>
        <end position="303"/>
    </location>
</feature>
<dbReference type="PRINTS" id="PR00990">
    <property type="entry name" value="RIBOKINASE"/>
</dbReference>
<protein>
    <submittedName>
        <fullName evidence="7">Carbohydrate kinase</fullName>
    </submittedName>
</protein>
<evidence type="ECO:0000259" key="6">
    <source>
        <dbReference type="Pfam" id="PF00294"/>
    </source>
</evidence>
<dbReference type="InterPro" id="IPR050306">
    <property type="entry name" value="PfkB_Carbo_kinase"/>
</dbReference>
<dbReference type="Gene3D" id="3.40.1190.30">
    <property type="match status" value="1"/>
</dbReference>
<dbReference type="EMBL" id="BAABDL010000079">
    <property type="protein sequence ID" value="GAA4070450.1"/>
    <property type="molecule type" value="Genomic_DNA"/>
</dbReference>
<dbReference type="Proteomes" id="UP001501734">
    <property type="component" value="Unassembled WGS sequence"/>
</dbReference>
<keyword evidence="8" id="KW-1185">Reference proteome</keyword>
<dbReference type="GO" id="GO:0016301">
    <property type="term" value="F:kinase activity"/>
    <property type="evidence" value="ECO:0007669"/>
    <property type="project" value="UniProtKB-KW"/>
</dbReference>
<organism evidence="7 8">
    <name type="scientific">Amphibacillus indicireducens</name>
    <dbReference type="NCBI Taxonomy" id="1076330"/>
    <lineage>
        <taxon>Bacteria</taxon>
        <taxon>Bacillati</taxon>
        <taxon>Bacillota</taxon>
        <taxon>Bacilli</taxon>
        <taxon>Bacillales</taxon>
        <taxon>Bacillaceae</taxon>
        <taxon>Amphibacillus</taxon>
    </lineage>
</organism>
<evidence type="ECO:0000256" key="2">
    <source>
        <dbReference type="ARBA" id="ARBA00022679"/>
    </source>
</evidence>
<reference evidence="8" key="1">
    <citation type="journal article" date="2019" name="Int. J. Syst. Evol. Microbiol.">
        <title>The Global Catalogue of Microorganisms (GCM) 10K type strain sequencing project: providing services to taxonomists for standard genome sequencing and annotation.</title>
        <authorList>
            <consortium name="The Broad Institute Genomics Platform"/>
            <consortium name="The Broad Institute Genome Sequencing Center for Infectious Disease"/>
            <person name="Wu L."/>
            <person name="Ma J."/>
        </authorList>
    </citation>
    <scope>NUCLEOTIDE SEQUENCE [LARGE SCALE GENOMIC DNA]</scope>
    <source>
        <strain evidence="8">JCM 17250</strain>
    </source>
</reference>